<accession>A0A2J6SUT1</accession>
<sequence>MICSFILFFWGMIEEVGAAGSLSTSSRHFLLIEVEDLIVRSHVNLEAKVSHKDLQKRSFSEFSVLYSVHSSGASLMSDGLFKYSTVGGRKVGIRRNTSQVDRPTRH</sequence>
<keyword evidence="1" id="KW-0732">Signal</keyword>
<keyword evidence="3" id="KW-1185">Reference proteome</keyword>
<dbReference type="RefSeq" id="XP_024731435.1">
    <property type="nucleotide sequence ID" value="XM_024870291.1"/>
</dbReference>
<organism evidence="2 3">
    <name type="scientific">Hyaloscypha bicolor E</name>
    <dbReference type="NCBI Taxonomy" id="1095630"/>
    <lineage>
        <taxon>Eukaryota</taxon>
        <taxon>Fungi</taxon>
        <taxon>Dikarya</taxon>
        <taxon>Ascomycota</taxon>
        <taxon>Pezizomycotina</taxon>
        <taxon>Leotiomycetes</taxon>
        <taxon>Helotiales</taxon>
        <taxon>Hyaloscyphaceae</taxon>
        <taxon>Hyaloscypha</taxon>
        <taxon>Hyaloscypha bicolor</taxon>
    </lineage>
</organism>
<dbReference type="AlphaFoldDB" id="A0A2J6SUT1"/>
<feature type="signal peptide" evidence="1">
    <location>
        <begin position="1"/>
        <end position="18"/>
    </location>
</feature>
<dbReference type="GeneID" id="36578373"/>
<evidence type="ECO:0000313" key="2">
    <source>
        <dbReference type="EMBL" id="PMD54531.1"/>
    </source>
</evidence>
<gene>
    <name evidence="2" type="ORF">K444DRAFT_106227</name>
</gene>
<name>A0A2J6SUT1_9HELO</name>
<evidence type="ECO:0000313" key="3">
    <source>
        <dbReference type="Proteomes" id="UP000235371"/>
    </source>
</evidence>
<protein>
    <submittedName>
        <fullName evidence="2">Uncharacterized protein</fullName>
    </submittedName>
</protein>
<dbReference type="EMBL" id="KZ613859">
    <property type="protein sequence ID" value="PMD54531.1"/>
    <property type="molecule type" value="Genomic_DNA"/>
</dbReference>
<evidence type="ECO:0000256" key="1">
    <source>
        <dbReference type="SAM" id="SignalP"/>
    </source>
</evidence>
<reference evidence="2 3" key="1">
    <citation type="submission" date="2016-04" db="EMBL/GenBank/DDBJ databases">
        <title>A degradative enzymes factory behind the ericoid mycorrhizal symbiosis.</title>
        <authorList>
            <consortium name="DOE Joint Genome Institute"/>
            <person name="Martino E."/>
            <person name="Morin E."/>
            <person name="Grelet G."/>
            <person name="Kuo A."/>
            <person name="Kohler A."/>
            <person name="Daghino S."/>
            <person name="Barry K."/>
            <person name="Choi C."/>
            <person name="Cichocki N."/>
            <person name="Clum A."/>
            <person name="Copeland A."/>
            <person name="Hainaut M."/>
            <person name="Haridas S."/>
            <person name="Labutti K."/>
            <person name="Lindquist E."/>
            <person name="Lipzen A."/>
            <person name="Khouja H.-R."/>
            <person name="Murat C."/>
            <person name="Ohm R."/>
            <person name="Olson A."/>
            <person name="Spatafora J."/>
            <person name="Veneault-Fourrey C."/>
            <person name="Henrissat B."/>
            <person name="Grigoriev I."/>
            <person name="Martin F."/>
            <person name="Perotto S."/>
        </authorList>
    </citation>
    <scope>NUCLEOTIDE SEQUENCE [LARGE SCALE GENOMIC DNA]</scope>
    <source>
        <strain evidence="2 3">E</strain>
    </source>
</reference>
<proteinExistence type="predicted"/>
<feature type="chain" id="PRO_5014380203" evidence="1">
    <location>
        <begin position="19"/>
        <end position="106"/>
    </location>
</feature>
<dbReference type="Proteomes" id="UP000235371">
    <property type="component" value="Unassembled WGS sequence"/>
</dbReference>
<dbReference type="InParanoid" id="A0A2J6SUT1"/>